<comment type="pathway">
    <text evidence="2">Glycolipid biosynthesis; glycosylphosphatidylinositol-anchor biosynthesis.</text>
</comment>
<evidence type="ECO:0000256" key="7">
    <source>
        <dbReference type="ARBA" id="ARBA00023136"/>
    </source>
</evidence>
<dbReference type="VEuPathDB" id="VectorBase:PPAI000844"/>
<dbReference type="GO" id="GO:0005789">
    <property type="term" value="C:endoplasmic reticulum membrane"/>
    <property type="evidence" value="ECO:0007669"/>
    <property type="project" value="UniProtKB-SubCell"/>
</dbReference>
<keyword evidence="5" id="KW-0256">Endoplasmic reticulum</keyword>
<dbReference type="EnsemblMetazoa" id="PPAI000844-RA">
    <property type="protein sequence ID" value="PPAI000844-PA"/>
    <property type="gene ID" value="PPAI000844"/>
</dbReference>
<evidence type="ECO:0000313" key="8">
    <source>
        <dbReference type="EnsemblMetazoa" id="PPAI000844-PA"/>
    </source>
</evidence>
<dbReference type="Proteomes" id="UP000092462">
    <property type="component" value="Unassembled WGS sequence"/>
</dbReference>
<keyword evidence="7" id="KW-0472">Membrane</keyword>
<accession>A0A1B0D0H2</accession>
<dbReference type="AlphaFoldDB" id="A0A1B0D0H2"/>
<keyword evidence="4" id="KW-0812">Transmembrane</keyword>
<dbReference type="EMBL" id="AJVK01021407">
    <property type="status" value="NOT_ANNOTATED_CDS"/>
    <property type="molecule type" value="Genomic_DNA"/>
</dbReference>
<dbReference type="Pfam" id="PF06699">
    <property type="entry name" value="PIG-F"/>
    <property type="match status" value="1"/>
</dbReference>
<evidence type="ECO:0000313" key="9">
    <source>
        <dbReference type="Proteomes" id="UP000092462"/>
    </source>
</evidence>
<organism evidence="8 9">
    <name type="scientific">Phlebotomus papatasi</name>
    <name type="common">Sandfly</name>
    <dbReference type="NCBI Taxonomy" id="29031"/>
    <lineage>
        <taxon>Eukaryota</taxon>
        <taxon>Metazoa</taxon>
        <taxon>Ecdysozoa</taxon>
        <taxon>Arthropoda</taxon>
        <taxon>Hexapoda</taxon>
        <taxon>Insecta</taxon>
        <taxon>Pterygota</taxon>
        <taxon>Neoptera</taxon>
        <taxon>Endopterygota</taxon>
        <taxon>Diptera</taxon>
        <taxon>Nematocera</taxon>
        <taxon>Psychodoidea</taxon>
        <taxon>Psychodidae</taxon>
        <taxon>Phlebotomus</taxon>
        <taxon>Phlebotomus</taxon>
    </lineage>
</organism>
<evidence type="ECO:0000256" key="3">
    <source>
        <dbReference type="ARBA" id="ARBA00022502"/>
    </source>
</evidence>
<name>A0A1B0D0H2_PHLPP</name>
<proteinExistence type="predicted"/>
<dbReference type="InterPro" id="IPR009580">
    <property type="entry name" value="GPI_biosynthesis_protein_Pig-F"/>
</dbReference>
<reference evidence="8" key="1">
    <citation type="submission" date="2022-08" db="UniProtKB">
        <authorList>
            <consortium name="EnsemblMetazoa"/>
        </authorList>
    </citation>
    <scope>IDENTIFICATION</scope>
    <source>
        <strain evidence="8">Israel</strain>
    </source>
</reference>
<keyword evidence="3" id="KW-0337">GPI-anchor biosynthesis</keyword>
<dbReference type="VEuPathDB" id="VectorBase:PPAPM1_005020"/>
<comment type="subcellular location">
    <subcellularLocation>
        <location evidence="1">Endoplasmic reticulum membrane</location>
        <topology evidence="1">Multi-pass membrane protein</topology>
    </subcellularLocation>
</comment>
<evidence type="ECO:0000256" key="5">
    <source>
        <dbReference type="ARBA" id="ARBA00022824"/>
    </source>
</evidence>
<protein>
    <submittedName>
        <fullName evidence="8">Uncharacterized protein</fullName>
    </submittedName>
</protein>
<evidence type="ECO:0000256" key="6">
    <source>
        <dbReference type="ARBA" id="ARBA00022989"/>
    </source>
</evidence>
<dbReference type="GO" id="GO:0006506">
    <property type="term" value="P:GPI anchor biosynthetic process"/>
    <property type="evidence" value="ECO:0007669"/>
    <property type="project" value="UniProtKB-KW"/>
</dbReference>
<sequence>MAAGIVVSDVWEGMAGKKQDYRAKTAQDVEVTKILSIVALIGIGICVAYLSYEDNLYSVGQFWMSPVLIMLIVNELGKYQLFNLLFREDRTLNPRENVGLRKRKSFRSRIVDGIKFMGAMGMFLGIYAAICIALGAPALEKHEETFTLAGVLTILTIFPLVIFLGISGCLQFLWTETLDSVSKVDAAYVKLAKISAAGAIFGAWSGSIVAPLDWDRRWQVYPIPNIVGALLGYTLGDILVLCQQLISSIFPSFSLFP</sequence>
<keyword evidence="9" id="KW-1185">Reference proteome</keyword>
<evidence type="ECO:0000256" key="4">
    <source>
        <dbReference type="ARBA" id="ARBA00022692"/>
    </source>
</evidence>
<keyword evidence="6" id="KW-1133">Transmembrane helix</keyword>
<evidence type="ECO:0000256" key="1">
    <source>
        <dbReference type="ARBA" id="ARBA00004477"/>
    </source>
</evidence>
<evidence type="ECO:0000256" key="2">
    <source>
        <dbReference type="ARBA" id="ARBA00004687"/>
    </source>
</evidence>